<evidence type="ECO:0000259" key="2">
    <source>
        <dbReference type="PROSITE" id="PS51502"/>
    </source>
</evidence>
<dbReference type="SMART" id="SM00886">
    <property type="entry name" value="Dabb"/>
    <property type="match status" value="1"/>
</dbReference>
<dbReference type="SUPFAM" id="SSF54909">
    <property type="entry name" value="Dimeric alpha+beta barrel"/>
    <property type="match status" value="1"/>
</dbReference>
<dbReference type="AlphaFoldDB" id="A0A2C5ZDD5"/>
<accession>A0A2C5ZDD5</accession>
<dbReference type="PANTHER" id="PTHR33178:SF10">
    <property type="entry name" value="STRESS-RESPONSE A_B BARREL DOMAIN-CONTAINING PROTEIN"/>
    <property type="match status" value="1"/>
</dbReference>
<dbReference type="OrthoDB" id="1601230at2759"/>
<dbReference type="InterPro" id="IPR044662">
    <property type="entry name" value="HS1/DABB1-like"/>
</dbReference>
<dbReference type="PANTHER" id="PTHR33178">
    <property type="match status" value="1"/>
</dbReference>
<protein>
    <recommendedName>
        <fullName evidence="2">Stress-response A/B barrel domain-containing protein</fullName>
    </recommendedName>
</protein>
<reference evidence="3 4" key="1">
    <citation type="submission" date="2017-06" db="EMBL/GenBank/DDBJ databases">
        <title>Ant-infecting Ophiocordyceps genomes reveal a high diversity of potential behavioral manipulation genes and a possible major role for enterotoxins.</title>
        <authorList>
            <person name="De Bekker C."/>
            <person name="Evans H.C."/>
            <person name="Brachmann A."/>
            <person name="Hughes D.P."/>
        </authorList>
    </citation>
    <scope>NUCLEOTIDE SEQUENCE [LARGE SCALE GENOMIC DNA]</scope>
    <source>
        <strain evidence="3 4">1348a</strain>
    </source>
</reference>
<evidence type="ECO:0000313" key="3">
    <source>
        <dbReference type="EMBL" id="PHH77873.1"/>
    </source>
</evidence>
<name>A0A2C5ZDD5_9HYPO</name>
<comment type="caution">
    <text evidence="3">The sequence shown here is derived from an EMBL/GenBank/DDBJ whole genome shotgun (WGS) entry which is preliminary data.</text>
</comment>
<dbReference type="InterPro" id="IPR011008">
    <property type="entry name" value="Dimeric_a/b-barrel"/>
</dbReference>
<sequence>MTVKHIVLFELKPGTDAASKKKLCDAMYGLKDKCAHPTTKKPYVRSMSGGKDMSVEGLQHGHSHAFIVEFDSVADRDYYAKEDAAHQAFIVDFFTGPDAILKGATVVDFVPDEF</sequence>
<dbReference type="Pfam" id="PF07876">
    <property type="entry name" value="Dabb"/>
    <property type="match status" value="1"/>
</dbReference>
<dbReference type="Proteomes" id="UP000224854">
    <property type="component" value="Unassembled WGS sequence"/>
</dbReference>
<dbReference type="Gene3D" id="3.30.70.100">
    <property type="match status" value="1"/>
</dbReference>
<proteinExistence type="predicted"/>
<feature type="domain" description="Stress-response A/B barrel" evidence="2">
    <location>
        <begin position="3"/>
        <end position="109"/>
    </location>
</feature>
<keyword evidence="4" id="KW-1185">Reference proteome</keyword>
<dbReference type="EMBL" id="NJEU01000249">
    <property type="protein sequence ID" value="PHH77873.1"/>
    <property type="molecule type" value="Genomic_DNA"/>
</dbReference>
<dbReference type="PROSITE" id="PS51502">
    <property type="entry name" value="S_R_A_B_BARREL"/>
    <property type="match status" value="1"/>
</dbReference>
<evidence type="ECO:0000313" key="4">
    <source>
        <dbReference type="Proteomes" id="UP000224854"/>
    </source>
</evidence>
<evidence type="ECO:0000256" key="1">
    <source>
        <dbReference type="ARBA" id="ARBA00011738"/>
    </source>
</evidence>
<dbReference type="InterPro" id="IPR013097">
    <property type="entry name" value="Dabb"/>
</dbReference>
<comment type="subunit">
    <text evidence="1">Homodimer.</text>
</comment>
<gene>
    <name evidence="3" type="ORF">CDD82_3317</name>
</gene>
<organism evidence="3 4">
    <name type="scientific">Ophiocordyceps australis</name>
    <dbReference type="NCBI Taxonomy" id="1399860"/>
    <lineage>
        <taxon>Eukaryota</taxon>
        <taxon>Fungi</taxon>
        <taxon>Dikarya</taxon>
        <taxon>Ascomycota</taxon>
        <taxon>Pezizomycotina</taxon>
        <taxon>Sordariomycetes</taxon>
        <taxon>Hypocreomycetidae</taxon>
        <taxon>Hypocreales</taxon>
        <taxon>Ophiocordycipitaceae</taxon>
        <taxon>Ophiocordyceps</taxon>
    </lineage>
</organism>